<keyword evidence="2" id="KW-1185">Reference proteome</keyword>
<dbReference type="AlphaFoldDB" id="A0A0B8ZLI5"/>
<dbReference type="Proteomes" id="UP000031338">
    <property type="component" value="Unassembled WGS sequence"/>
</dbReference>
<dbReference type="GO" id="GO:0016853">
    <property type="term" value="F:isomerase activity"/>
    <property type="evidence" value="ECO:0007669"/>
    <property type="project" value="InterPro"/>
</dbReference>
<evidence type="ECO:0000313" key="1">
    <source>
        <dbReference type="EMBL" id="KHS47043.1"/>
    </source>
</evidence>
<dbReference type="InterPro" id="IPR011013">
    <property type="entry name" value="Gal_mutarotase_sf_dom"/>
</dbReference>
<name>A0A0B8ZLI5_9SPHN</name>
<proteinExistence type="predicted"/>
<accession>A0A0B8ZLI5</accession>
<comment type="caution">
    <text evidence="1">The sequence shown here is derived from an EMBL/GenBank/DDBJ whole genome shotgun (WGS) entry which is preliminary data.</text>
</comment>
<dbReference type="CDD" id="cd09024">
    <property type="entry name" value="Aldose_epim_lacX"/>
    <property type="match status" value="1"/>
</dbReference>
<dbReference type="PATRIC" id="fig|48936.3.peg.1895"/>
<dbReference type="GO" id="GO:0005975">
    <property type="term" value="P:carbohydrate metabolic process"/>
    <property type="evidence" value="ECO:0007669"/>
    <property type="project" value="InterPro"/>
</dbReference>
<reference evidence="1 2" key="1">
    <citation type="submission" date="2014-10" db="EMBL/GenBank/DDBJ databases">
        <title>Draft genome sequence of Novosphingobium subterraneum DSM 12447.</title>
        <authorList>
            <person name="Gan H.M."/>
            <person name="Gan H.Y."/>
            <person name="Savka M.A."/>
        </authorList>
    </citation>
    <scope>NUCLEOTIDE SEQUENCE [LARGE SCALE GENOMIC DNA]</scope>
    <source>
        <strain evidence="1 2">DSM 12447</strain>
    </source>
</reference>
<dbReference type="RefSeq" id="WP_039333671.1">
    <property type="nucleotide sequence ID" value="NZ_JRVC01000007.1"/>
</dbReference>
<dbReference type="InterPro" id="IPR014718">
    <property type="entry name" value="GH-type_carb-bd"/>
</dbReference>
<dbReference type="STRING" id="48936.NJ75_01880"/>
<organism evidence="1 2">
    <name type="scientific">Novosphingobium subterraneum</name>
    <dbReference type="NCBI Taxonomy" id="48936"/>
    <lineage>
        <taxon>Bacteria</taxon>
        <taxon>Pseudomonadati</taxon>
        <taxon>Pseudomonadota</taxon>
        <taxon>Alphaproteobacteria</taxon>
        <taxon>Sphingomonadales</taxon>
        <taxon>Sphingomonadaceae</taxon>
        <taxon>Novosphingobium</taxon>
    </lineage>
</organism>
<dbReference type="InterPro" id="IPR037481">
    <property type="entry name" value="LacX"/>
</dbReference>
<dbReference type="Gene3D" id="2.70.98.10">
    <property type="match status" value="1"/>
</dbReference>
<dbReference type="SUPFAM" id="SSF74650">
    <property type="entry name" value="Galactose mutarotase-like"/>
    <property type="match status" value="1"/>
</dbReference>
<gene>
    <name evidence="1" type="ORF">NJ75_01880</name>
</gene>
<protein>
    <submittedName>
        <fullName evidence="1">Aldose 1-epimerase</fullName>
    </submittedName>
</protein>
<dbReference type="EMBL" id="JRVC01000007">
    <property type="protein sequence ID" value="KHS47043.1"/>
    <property type="molecule type" value="Genomic_DNA"/>
</dbReference>
<dbReference type="GO" id="GO:0030246">
    <property type="term" value="F:carbohydrate binding"/>
    <property type="evidence" value="ECO:0007669"/>
    <property type="project" value="InterPro"/>
</dbReference>
<sequence length="294" mass="32396">MSDDLVTIASEELTAQINPLGAELWSLTDAAGAEYMTDADPAFWSGHAPFLFPIVGALSGDTLRLDGRKFSMPKHGFARRSAFAPVHAEGAEARFRLTDSPATREVYPFGFVLEVAYRIEGMTLHTEVSVFNPNAEALPFSFGFHPAFAWPLPGSFPKEDHKLVFERAESPTLRQLTPNSGELSPNSVPSPANSRELRLHEDLFRNDALIWDVFESKSLTYGTDGGTTLDLHFPDTTSMGVWQVPGARYICIEPWQGYADPAGFTGDFREKPGVVLLDPGATRSFRMDVTVNPR</sequence>
<evidence type="ECO:0000313" key="2">
    <source>
        <dbReference type="Proteomes" id="UP000031338"/>
    </source>
</evidence>
<dbReference type="Pfam" id="PF01263">
    <property type="entry name" value="Aldose_epim"/>
    <property type="match status" value="1"/>
</dbReference>
<dbReference type="InterPro" id="IPR008183">
    <property type="entry name" value="Aldose_1/G6P_1-epimerase"/>
</dbReference>